<dbReference type="EMBL" id="LTBC01000021">
    <property type="protein sequence ID" value="KYH30759.1"/>
    <property type="molecule type" value="Genomic_DNA"/>
</dbReference>
<dbReference type="SUPFAM" id="SSF141868">
    <property type="entry name" value="EAL domain-like"/>
    <property type="match status" value="1"/>
</dbReference>
<dbReference type="PATRIC" id="fig|1122241.3.peg.3090"/>
<dbReference type="PROSITE" id="PS50883">
    <property type="entry name" value="EAL"/>
    <property type="match status" value="1"/>
</dbReference>
<evidence type="ECO:0000259" key="1">
    <source>
        <dbReference type="PROSITE" id="PS50883"/>
    </source>
</evidence>
<protein>
    <submittedName>
        <fullName evidence="2">Putative membrane protein YjcC</fullName>
    </submittedName>
</protein>
<dbReference type="PANTHER" id="PTHR33121:SF76">
    <property type="entry name" value="SIGNALING PROTEIN"/>
    <property type="match status" value="1"/>
</dbReference>
<dbReference type="InterPro" id="IPR035919">
    <property type="entry name" value="EAL_sf"/>
</dbReference>
<dbReference type="CDD" id="cd01948">
    <property type="entry name" value="EAL"/>
    <property type="match status" value="1"/>
</dbReference>
<dbReference type="InterPro" id="IPR001633">
    <property type="entry name" value="EAL_dom"/>
</dbReference>
<dbReference type="GO" id="GO:0071111">
    <property type="term" value="F:cyclic-guanylate-specific phosphodiesterase activity"/>
    <property type="evidence" value="ECO:0007669"/>
    <property type="project" value="InterPro"/>
</dbReference>
<dbReference type="Pfam" id="PF00563">
    <property type="entry name" value="EAL"/>
    <property type="match status" value="1"/>
</dbReference>
<gene>
    <name evidence="2" type="primary">yjcC_3</name>
    <name evidence="2" type="ORF">MOMUL_29030</name>
</gene>
<dbReference type="Gene3D" id="3.20.20.450">
    <property type="entry name" value="EAL domain"/>
    <property type="match status" value="1"/>
</dbReference>
<dbReference type="AlphaFoldDB" id="A0A151ASZ2"/>
<keyword evidence="3" id="KW-1185">Reference proteome</keyword>
<organism evidence="2 3">
    <name type="scientific">Moorella mulderi DSM 14980</name>
    <dbReference type="NCBI Taxonomy" id="1122241"/>
    <lineage>
        <taxon>Bacteria</taxon>
        <taxon>Bacillati</taxon>
        <taxon>Bacillota</taxon>
        <taxon>Clostridia</taxon>
        <taxon>Neomoorellales</taxon>
        <taxon>Neomoorellaceae</taxon>
        <taxon>Neomoorella</taxon>
    </lineage>
</organism>
<feature type="domain" description="EAL" evidence="1">
    <location>
        <begin position="1"/>
        <end position="234"/>
    </location>
</feature>
<accession>A0A151ASZ2</accession>
<name>A0A151ASZ2_9FIRM</name>
<evidence type="ECO:0000313" key="2">
    <source>
        <dbReference type="EMBL" id="KYH30759.1"/>
    </source>
</evidence>
<comment type="caution">
    <text evidence="2">The sequence shown here is derived from an EMBL/GenBank/DDBJ whole genome shotgun (WGS) entry which is preliminary data.</text>
</comment>
<proteinExistence type="predicted"/>
<dbReference type="Proteomes" id="UP000075670">
    <property type="component" value="Unassembled WGS sequence"/>
</dbReference>
<reference evidence="2 3" key="1">
    <citation type="submission" date="2016-02" db="EMBL/GenBank/DDBJ databases">
        <title>Genome sequence of Moorella mulderi DSM 14980.</title>
        <authorList>
            <person name="Poehlein A."/>
            <person name="Daniel R."/>
        </authorList>
    </citation>
    <scope>NUCLEOTIDE SEQUENCE [LARGE SCALE GENOMIC DNA]</scope>
    <source>
        <strain evidence="2 3">DSM 14980</strain>
    </source>
</reference>
<dbReference type="SMART" id="SM00052">
    <property type="entry name" value="EAL"/>
    <property type="match status" value="1"/>
</dbReference>
<sequence length="234" mass="25742">MLKKSDVEAVIRHPERIWVYYQPIVNLTSGQLWGYEALVRGEGVLAKPGRLFRAAYAANLLKELDVTCFKSILAKGLPPNGRLCVNVTGEGLRELDITFAGPRLVLELTEYGTYDLRQLPPALEKKWREKGTALAIDDVGGEVAQLRAVLNLRPDLVKLDRSLVRGCDCNASNRLLLGQVLEVCRYLGAEVIAEGIEKPGELKVLRELGVKYGQGYLLGRPQSGWEKAVMAGGG</sequence>
<evidence type="ECO:0000313" key="3">
    <source>
        <dbReference type="Proteomes" id="UP000075670"/>
    </source>
</evidence>
<dbReference type="InterPro" id="IPR050706">
    <property type="entry name" value="Cyclic-di-GMP_PDE-like"/>
</dbReference>
<dbReference type="PANTHER" id="PTHR33121">
    <property type="entry name" value="CYCLIC DI-GMP PHOSPHODIESTERASE PDEF"/>
    <property type="match status" value="1"/>
</dbReference>